<dbReference type="InterPro" id="IPR051601">
    <property type="entry name" value="Serine_prot/Carboxylest_S33"/>
</dbReference>
<keyword evidence="3 6" id="KW-0378">Hydrolase</keyword>
<keyword evidence="7" id="KW-1185">Reference proteome</keyword>
<dbReference type="Gene3D" id="3.40.50.1820">
    <property type="entry name" value="alpha/beta hydrolase"/>
    <property type="match status" value="2"/>
</dbReference>
<evidence type="ECO:0000256" key="4">
    <source>
        <dbReference type="SAM" id="SignalP"/>
    </source>
</evidence>
<sequence>MGALALALALALAACGGDEVAALPDASVAMSDSGVMEDASVTSEAIAWASCTLQDAPGVTAECARVRVPLDWSAPEGEHIELFVERVVAAEPSGRAMWVLMGGPGQSGQDFEGLAAAIAARDPGLDIYFPDHRGTGDSTRLVCTNEEAPFSPGGAHIVPEEWPACRDAMLARWGAERLAHFSTTSAAHDVQHLIDLEHDEGDQVVVLGISYGTYLANRYLQIAPDQADGVVLDSMCAPDDCFLSEQDLWEDEAGRAILARCTEHEACRAHLGDDPVAALATLHERVAAGHCPMLGDPAVDVELLRTALGQMMFGYGTRQLVPALIHRMARCDDADRTVIQHLYQLFFGPIFASGASFQPGTMGAPPIGGGGGGGPRKYSFPLAVNIVAGEMWEPSDPSREELQSRWEGTLMCRGVSRSIGWEIDGWPRYSDALAGQYGETSIPVFGMNADLDTATPARYARAWGDRLEGAHQRYVEIPNAAHSVIAQGVLTDDHTTTCGRELLLQFVRDPEAELDTSCLAQTLPLRFHGSDPFVEAHFGTTNLWGDP</sequence>
<dbReference type="PANTHER" id="PTHR43248">
    <property type="entry name" value="2-SUCCINYL-6-HYDROXY-2,4-CYCLOHEXADIENE-1-CARBOXYLATE SYNTHASE"/>
    <property type="match status" value="1"/>
</dbReference>
<dbReference type="Proteomes" id="UP000034883">
    <property type="component" value="Chromosome"/>
</dbReference>
<dbReference type="SUPFAM" id="SSF53474">
    <property type="entry name" value="alpha/beta-Hydrolases"/>
    <property type="match status" value="1"/>
</dbReference>
<evidence type="ECO:0000259" key="5">
    <source>
        <dbReference type="Pfam" id="PF00561"/>
    </source>
</evidence>
<evidence type="ECO:0000256" key="3">
    <source>
        <dbReference type="ARBA" id="ARBA00022801"/>
    </source>
</evidence>
<evidence type="ECO:0000256" key="2">
    <source>
        <dbReference type="ARBA" id="ARBA00022729"/>
    </source>
</evidence>
<reference evidence="6 7" key="1">
    <citation type="submission" date="2015-03" db="EMBL/GenBank/DDBJ databases">
        <title>Genome assembly of Sandaracinus amylolyticus DSM 53668.</title>
        <authorList>
            <person name="Sharma G."/>
            <person name="Subramanian S."/>
        </authorList>
    </citation>
    <scope>NUCLEOTIDE SEQUENCE [LARGE SCALE GENOMIC DNA]</scope>
    <source>
        <strain evidence="6 7">DSM 53668</strain>
    </source>
</reference>
<evidence type="ECO:0000313" key="7">
    <source>
        <dbReference type="Proteomes" id="UP000034883"/>
    </source>
</evidence>
<dbReference type="KEGG" id="samy:DB32_001336"/>
<dbReference type="InterPro" id="IPR000073">
    <property type="entry name" value="AB_hydrolase_1"/>
</dbReference>
<protein>
    <submittedName>
        <fullName evidence="6">Putative hydrolase</fullName>
    </submittedName>
</protein>
<feature type="domain" description="AB hydrolase-1" evidence="5">
    <location>
        <begin position="100"/>
        <end position="242"/>
    </location>
</feature>
<organism evidence="6 7">
    <name type="scientific">Sandaracinus amylolyticus</name>
    <dbReference type="NCBI Taxonomy" id="927083"/>
    <lineage>
        <taxon>Bacteria</taxon>
        <taxon>Pseudomonadati</taxon>
        <taxon>Myxococcota</taxon>
        <taxon>Polyangia</taxon>
        <taxon>Polyangiales</taxon>
        <taxon>Sandaracinaceae</taxon>
        <taxon>Sandaracinus</taxon>
    </lineage>
</organism>
<dbReference type="Pfam" id="PF00561">
    <property type="entry name" value="Abhydrolase_1"/>
    <property type="match status" value="1"/>
</dbReference>
<evidence type="ECO:0000313" key="6">
    <source>
        <dbReference type="EMBL" id="AKF04187.1"/>
    </source>
</evidence>
<dbReference type="RefSeq" id="WP_053231555.1">
    <property type="nucleotide sequence ID" value="NZ_CP011125.1"/>
</dbReference>
<dbReference type="EMBL" id="CP011125">
    <property type="protein sequence ID" value="AKF04187.1"/>
    <property type="molecule type" value="Genomic_DNA"/>
</dbReference>
<accession>A0A0F6W0A8</accession>
<comment type="similarity">
    <text evidence="1">Belongs to the peptidase S33 family.</text>
</comment>
<dbReference type="InterPro" id="IPR029058">
    <property type="entry name" value="AB_hydrolase_fold"/>
</dbReference>
<feature type="signal peptide" evidence="4">
    <location>
        <begin position="1"/>
        <end position="21"/>
    </location>
</feature>
<feature type="chain" id="PRO_5002511752" evidence="4">
    <location>
        <begin position="22"/>
        <end position="547"/>
    </location>
</feature>
<name>A0A0F6W0A8_9BACT</name>
<dbReference type="STRING" id="927083.DB32_001336"/>
<proteinExistence type="inferred from homology"/>
<dbReference type="AlphaFoldDB" id="A0A0F6W0A8"/>
<gene>
    <name evidence="6" type="ORF">DB32_001336</name>
</gene>
<dbReference type="OrthoDB" id="613638at2"/>
<dbReference type="GO" id="GO:0016787">
    <property type="term" value="F:hydrolase activity"/>
    <property type="evidence" value="ECO:0007669"/>
    <property type="project" value="UniProtKB-KW"/>
</dbReference>
<dbReference type="PANTHER" id="PTHR43248:SF29">
    <property type="entry name" value="TRIPEPTIDYL AMINOPEPTIDASE"/>
    <property type="match status" value="1"/>
</dbReference>
<evidence type="ECO:0000256" key="1">
    <source>
        <dbReference type="ARBA" id="ARBA00010088"/>
    </source>
</evidence>
<keyword evidence="2 4" id="KW-0732">Signal</keyword>